<feature type="transmembrane region" description="Helical" evidence="1">
    <location>
        <begin position="20"/>
        <end position="39"/>
    </location>
</feature>
<comment type="caution">
    <text evidence="2">The sequence shown here is derived from an EMBL/GenBank/DDBJ whole genome shotgun (WGS) entry which is preliminary data.</text>
</comment>
<accession>M5U5W2</accession>
<evidence type="ECO:0000256" key="1">
    <source>
        <dbReference type="SAM" id="Phobius"/>
    </source>
</evidence>
<evidence type="ECO:0000313" key="3">
    <source>
        <dbReference type="Proteomes" id="UP000011885"/>
    </source>
</evidence>
<gene>
    <name evidence="2" type="ORF">RSSM_05340</name>
</gene>
<dbReference type="PATRIC" id="fig|1263870.3.peg.5661"/>
<dbReference type="Proteomes" id="UP000011885">
    <property type="component" value="Unassembled WGS sequence"/>
</dbReference>
<evidence type="ECO:0000313" key="2">
    <source>
        <dbReference type="EMBL" id="EMI53231.1"/>
    </source>
</evidence>
<name>M5U5W2_9BACT</name>
<proteinExistence type="predicted"/>
<protein>
    <submittedName>
        <fullName evidence="2">Uncharacterized protein</fullName>
    </submittedName>
</protein>
<dbReference type="AlphaFoldDB" id="M5U5W2"/>
<dbReference type="EMBL" id="ANOH01000368">
    <property type="protein sequence ID" value="EMI53231.1"/>
    <property type="molecule type" value="Genomic_DNA"/>
</dbReference>
<keyword evidence="1" id="KW-1133">Transmembrane helix</keyword>
<keyword evidence="3" id="KW-1185">Reference proteome</keyword>
<sequence>MIFSAFEVYEEATFLLAKRLVLSGFISYGFVVIGSGTIVL</sequence>
<keyword evidence="1" id="KW-0812">Transmembrane</keyword>
<keyword evidence="1" id="KW-0472">Membrane</keyword>
<organism evidence="2 3">
    <name type="scientific">Rhodopirellula sallentina SM41</name>
    <dbReference type="NCBI Taxonomy" id="1263870"/>
    <lineage>
        <taxon>Bacteria</taxon>
        <taxon>Pseudomonadati</taxon>
        <taxon>Planctomycetota</taxon>
        <taxon>Planctomycetia</taxon>
        <taxon>Pirellulales</taxon>
        <taxon>Pirellulaceae</taxon>
        <taxon>Rhodopirellula</taxon>
    </lineage>
</organism>
<reference evidence="2 3" key="1">
    <citation type="journal article" date="2013" name="Mar. Genomics">
        <title>Expression of sulfatases in Rhodopirellula baltica and the diversity of sulfatases in the genus Rhodopirellula.</title>
        <authorList>
            <person name="Wegner C.E."/>
            <person name="Richter-Heitmann T."/>
            <person name="Klindworth A."/>
            <person name="Klockow C."/>
            <person name="Richter M."/>
            <person name="Achstetter T."/>
            <person name="Glockner F.O."/>
            <person name="Harder J."/>
        </authorList>
    </citation>
    <scope>NUCLEOTIDE SEQUENCE [LARGE SCALE GENOMIC DNA]</scope>
    <source>
        <strain evidence="2 3">SM41</strain>
    </source>
</reference>